<keyword evidence="2" id="KW-1185">Reference proteome</keyword>
<reference evidence="2" key="2">
    <citation type="submission" date="2015-01" db="EMBL/GenBank/DDBJ databases">
        <title>Evolutionary Origins and Diversification of the Mycorrhizal Mutualists.</title>
        <authorList>
            <consortium name="DOE Joint Genome Institute"/>
            <consortium name="Mycorrhizal Genomics Consortium"/>
            <person name="Kohler A."/>
            <person name="Kuo A."/>
            <person name="Nagy L.G."/>
            <person name="Floudas D."/>
            <person name="Copeland A."/>
            <person name="Barry K.W."/>
            <person name="Cichocki N."/>
            <person name="Veneault-Fourrey C."/>
            <person name="LaButti K."/>
            <person name="Lindquist E.A."/>
            <person name="Lipzen A."/>
            <person name="Lundell T."/>
            <person name="Morin E."/>
            <person name="Murat C."/>
            <person name="Riley R."/>
            <person name="Ohm R."/>
            <person name="Sun H."/>
            <person name="Tunlid A."/>
            <person name="Henrissat B."/>
            <person name="Grigoriev I.V."/>
            <person name="Hibbett D.S."/>
            <person name="Martin F."/>
        </authorList>
    </citation>
    <scope>NUCLEOTIDE SEQUENCE [LARGE SCALE GENOMIC DNA]</scope>
    <source>
        <strain evidence="2">Foug A</strain>
    </source>
</reference>
<gene>
    <name evidence="1" type="ORF">SCLCIDRAFT_1214796</name>
</gene>
<dbReference type="InParanoid" id="A0A0C3E2I7"/>
<organism evidence="1 2">
    <name type="scientific">Scleroderma citrinum Foug A</name>
    <dbReference type="NCBI Taxonomy" id="1036808"/>
    <lineage>
        <taxon>Eukaryota</taxon>
        <taxon>Fungi</taxon>
        <taxon>Dikarya</taxon>
        <taxon>Basidiomycota</taxon>
        <taxon>Agaricomycotina</taxon>
        <taxon>Agaricomycetes</taxon>
        <taxon>Agaricomycetidae</taxon>
        <taxon>Boletales</taxon>
        <taxon>Sclerodermatineae</taxon>
        <taxon>Sclerodermataceae</taxon>
        <taxon>Scleroderma</taxon>
    </lineage>
</organism>
<dbReference type="HOGENOM" id="CLU_3088628_0_0_1"/>
<dbReference type="Proteomes" id="UP000053989">
    <property type="component" value="Unassembled WGS sequence"/>
</dbReference>
<accession>A0A0C3E2I7</accession>
<evidence type="ECO:0000313" key="2">
    <source>
        <dbReference type="Proteomes" id="UP000053989"/>
    </source>
</evidence>
<reference evidence="1 2" key="1">
    <citation type="submission" date="2014-04" db="EMBL/GenBank/DDBJ databases">
        <authorList>
            <consortium name="DOE Joint Genome Institute"/>
            <person name="Kuo A."/>
            <person name="Kohler A."/>
            <person name="Nagy L.G."/>
            <person name="Floudas D."/>
            <person name="Copeland A."/>
            <person name="Barry K.W."/>
            <person name="Cichocki N."/>
            <person name="Veneault-Fourrey C."/>
            <person name="LaButti K."/>
            <person name="Lindquist E.A."/>
            <person name="Lipzen A."/>
            <person name="Lundell T."/>
            <person name="Morin E."/>
            <person name="Murat C."/>
            <person name="Sun H."/>
            <person name="Tunlid A."/>
            <person name="Henrissat B."/>
            <person name="Grigoriev I.V."/>
            <person name="Hibbett D.S."/>
            <person name="Martin F."/>
            <person name="Nordberg H.P."/>
            <person name="Cantor M.N."/>
            <person name="Hua S.X."/>
        </authorList>
    </citation>
    <scope>NUCLEOTIDE SEQUENCE [LARGE SCALE GENOMIC DNA]</scope>
    <source>
        <strain evidence="1 2">Foug A</strain>
    </source>
</reference>
<proteinExistence type="predicted"/>
<protein>
    <submittedName>
        <fullName evidence="1">Uncharacterized protein</fullName>
    </submittedName>
</protein>
<evidence type="ECO:0000313" key="1">
    <source>
        <dbReference type="EMBL" id="KIM62699.1"/>
    </source>
</evidence>
<dbReference type="EMBL" id="KN822040">
    <property type="protein sequence ID" value="KIM62699.1"/>
    <property type="molecule type" value="Genomic_DNA"/>
</dbReference>
<sequence length="52" mass="6083">MDLQRASSSSIALRIHWQVLVNKSLTFYRWVRQCTVKSPMSHEVTSGKRIHL</sequence>
<dbReference type="AlphaFoldDB" id="A0A0C3E2I7"/>
<name>A0A0C3E2I7_9AGAM</name>